<dbReference type="AlphaFoldDB" id="A0A834TM47"/>
<sequence length="45" mass="5116">MDRETRLPSPAKWKHKRELGLYFLCDENLALSPVQESTITSAIIG</sequence>
<proteinExistence type="predicted"/>
<evidence type="ECO:0000313" key="1">
    <source>
        <dbReference type="EMBL" id="KAF7823967.1"/>
    </source>
</evidence>
<keyword evidence="2" id="KW-1185">Reference proteome</keyword>
<evidence type="ECO:0000313" key="2">
    <source>
        <dbReference type="Proteomes" id="UP000634136"/>
    </source>
</evidence>
<accession>A0A834TM47</accession>
<dbReference type="Proteomes" id="UP000634136">
    <property type="component" value="Unassembled WGS sequence"/>
</dbReference>
<gene>
    <name evidence="1" type="ORF">G2W53_022111</name>
</gene>
<dbReference type="EMBL" id="JAAIUW010000007">
    <property type="protein sequence ID" value="KAF7823967.1"/>
    <property type="molecule type" value="Genomic_DNA"/>
</dbReference>
<name>A0A834TM47_9FABA</name>
<reference evidence="1" key="1">
    <citation type="submission" date="2020-09" db="EMBL/GenBank/DDBJ databases">
        <title>Genome-Enabled Discovery of Anthraquinone Biosynthesis in Senna tora.</title>
        <authorList>
            <person name="Kang S.-H."/>
            <person name="Pandey R.P."/>
            <person name="Lee C.-M."/>
            <person name="Sim J.-S."/>
            <person name="Jeong J.-T."/>
            <person name="Choi B.-S."/>
            <person name="Jung M."/>
            <person name="Ginzburg D."/>
            <person name="Zhao K."/>
            <person name="Won S.Y."/>
            <person name="Oh T.-J."/>
            <person name="Yu Y."/>
            <person name="Kim N.-H."/>
            <person name="Lee O.R."/>
            <person name="Lee T.-H."/>
            <person name="Bashyal P."/>
            <person name="Kim T.-S."/>
            <person name="Lee W.-H."/>
            <person name="Kawkins C."/>
            <person name="Kim C.-K."/>
            <person name="Kim J.S."/>
            <person name="Ahn B.O."/>
            <person name="Rhee S.Y."/>
            <person name="Sohng J.K."/>
        </authorList>
    </citation>
    <scope>NUCLEOTIDE SEQUENCE</scope>
    <source>
        <tissue evidence="1">Leaf</tissue>
    </source>
</reference>
<organism evidence="1 2">
    <name type="scientific">Senna tora</name>
    <dbReference type="NCBI Taxonomy" id="362788"/>
    <lineage>
        <taxon>Eukaryota</taxon>
        <taxon>Viridiplantae</taxon>
        <taxon>Streptophyta</taxon>
        <taxon>Embryophyta</taxon>
        <taxon>Tracheophyta</taxon>
        <taxon>Spermatophyta</taxon>
        <taxon>Magnoliopsida</taxon>
        <taxon>eudicotyledons</taxon>
        <taxon>Gunneridae</taxon>
        <taxon>Pentapetalae</taxon>
        <taxon>rosids</taxon>
        <taxon>fabids</taxon>
        <taxon>Fabales</taxon>
        <taxon>Fabaceae</taxon>
        <taxon>Caesalpinioideae</taxon>
        <taxon>Cassia clade</taxon>
        <taxon>Senna</taxon>
    </lineage>
</organism>
<comment type="caution">
    <text evidence="1">The sequence shown here is derived from an EMBL/GenBank/DDBJ whole genome shotgun (WGS) entry which is preliminary data.</text>
</comment>
<protein>
    <submittedName>
        <fullName evidence="1">Uncharacterized protein</fullName>
    </submittedName>
</protein>